<dbReference type="GeneID" id="18932208"/>
<dbReference type="InParanoid" id="F4RZP8"/>
<gene>
    <name evidence="1" type="ORF">MELLADRAFT_72834</name>
</gene>
<evidence type="ECO:0000313" key="2">
    <source>
        <dbReference type="Proteomes" id="UP000001072"/>
    </source>
</evidence>
<dbReference type="AlphaFoldDB" id="F4RZP8"/>
<protein>
    <submittedName>
        <fullName evidence="1">Uncharacterized protein</fullName>
    </submittedName>
</protein>
<proteinExistence type="predicted"/>
<name>F4RZP8_MELLP</name>
<reference evidence="2" key="1">
    <citation type="journal article" date="2011" name="Proc. Natl. Acad. Sci. U.S.A.">
        <title>Obligate biotrophy features unraveled by the genomic analysis of rust fungi.</title>
        <authorList>
            <person name="Duplessis S."/>
            <person name="Cuomo C.A."/>
            <person name="Lin Y.-C."/>
            <person name="Aerts A."/>
            <person name="Tisserant E."/>
            <person name="Veneault-Fourrey C."/>
            <person name="Joly D.L."/>
            <person name="Hacquard S."/>
            <person name="Amselem J."/>
            <person name="Cantarel B.L."/>
            <person name="Chiu R."/>
            <person name="Coutinho P.M."/>
            <person name="Feau N."/>
            <person name="Field M."/>
            <person name="Frey P."/>
            <person name="Gelhaye E."/>
            <person name="Goldberg J."/>
            <person name="Grabherr M.G."/>
            <person name="Kodira C.D."/>
            <person name="Kohler A."/>
            <person name="Kuees U."/>
            <person name="Lindquist E.A."/>
            <person name="Lucas S.M."/>
            <person name="Mago R."/>
            <person name="Mauceli E."/>
            <person name="Morin E."/>
            <person name="Murat C."/>
            <person name="Pangilinan J.L."/>
            <person name="Park R."/>
            <person name="Pearson M."/>
            <person name="Quesneville H."/>
            <person name="Rouhier N."/>
            <person name="Sakthikumar S."/>
            <person name="Salamov A.A."/>
            <person name="Schmutz J."/>
            <person name="Selles B."/>
            <person name="Shapiro H."/>
            <person name="Tanguay P."/>
            <person name="Tuskan G.A."/>
            <person name="Henrissat B."/>
            <person name="Van de Peer Y."/>
            <person name="Rouze P."/>
            <person name="Ellis J.G."/>
            <person name="Dodds P.N."/>
            <person name="Schein J.E."/>
            <person name="Zhong S."/>
            <person name="Hamelin R.C."/>
            <person name="Grigoriev I.V."/>
            <person name="Szabo L.J."/>
            <person name="Martin F."/>
        </authorList>
    </citation>
    <scope>NUCLEOTIDE SEQUENCE [LARGE SCALE GENOMIC DNA]</scope>
    <source>
        <strain evidence="2">98AG31 / pathotype 3-4-7</strain>
    </source>
</reference>
<evidence type="ECO:0000313" key="1">
    <source>
        <dbReference type="EMBL" id="EGG02038.1"/>
    </source>
</evidence>
<dbReference type="KEGG" id="mlr:MELLADRAFT_72834"/>
<dbReference type="RefSeq" id="XP_007414575.1">
    <property type="nucleotide sequence ID" value="XM_007414513.1"/>
</dbReference>
<dbReference type="OrthoDB" id="1910266at2759"/>
<dbReference type="HOGENOM" id="CLU_2794470_0_0_1"/>
<organism evidence="2">
    <name type="scientific">Melampsora larici-populina (strain 98AG31 / pathotype 3-4-7)</name>
    <name type="common">Poplar leaf rust fungus</name>
    <dbReference type="NCBI Taxonomy" id="747676"/>
    <lineage>
        <taxon>Eukaryota</taxon>
        <taxon>Fungi</taxon>
        <taxon>Dikarya</taxon>
        <taxon>Basidiomycota</taxon>
        <taxon>Pucciniomycotina</taxon>
        <taxon>Pucciniomycetes</taxon>
        <taxon>Pucciniales</taxon>
        <taxon>Melampsoraceae</taxon>
        <taxon>Melampsora</taxon>
    </lineage>
</organism>
<dbReference type="VEuPathDB" id="FungiDB:MELLADRAFT_72834"/>
<keyword evidence="2" id="KW-1185">Reference proteome</keyword>
<accession>F4RZP8</accession>
<dbReference type="Proteomes" id="UP000001072">
    <property type="component" value="Unassembled WGS sequence"/>
</dbReference>
<dbReference type="EMBL" id="GL883133">
    <property type="protein sequence ID" value="EGG02038.1"/>
    <property type="molecule type" value="Genomic_DNA"/>
</dbReference>
<sequence length="70" mass="8359">MKLEQHPKRKEAMDLFNRGCKKELKPEHIIEVANKLKNDSTASFFCHMSKDFQWAWLRNEAGVSQFYQDK</sequence>